<comment type="caution">
    <text evidence="1">The sequence shown here is derived from an EMBL/GenBank/DDBJ whole genome shotgun (WGS) entry which is preliminary data.</text>
</comment>
<name>A0ABN8E0B4_9VIBR</name>
<evidence type="ECO:0008006" key="3">
    <source>
        <dbReference type="Google" id="ProtNLM"/>
    </source>
</evidence>
<protein>
    <recommendedName>
        <fullName evidence="3">Secreted protein</fullName>
    </recommendedName>
</protein>
<accession>A0ABN8E0B4</accession>
<organism evidence="1 2">
    <name type="scientific">Vibrio marisflavi CECT 7928</name>
    <dbReference type="NCBI Taxonomy" id="634439"/>
    <lineage>
        <taxon>Bacteria</taxon>
        <taxon>Pseudomonadati</taxon>
        <taxon>Pseudomonadota</taxon>
        <taxon>Gammaproteobacteria</taxon>
        <taxon>Vibrionales</taxon>
        <taxon>Vibrionaceae</taxon>
        <taxon>Vibrio</taxon>
    </lineage>
</organism>
<evidence type="ECO:0000313" key="2">
    <source>
        <dbReference type="Proteomes" id="UP000838748"/>
    </source>
</evidence>
<sequence length="77" mass="8911">MGLLTICVVALELWLIRSKVAHFNMHTWLSKRFSGLFLVTRLWPESLSLRDAFIGEKVGFNQVNEECIFSKHAYNTP</sequence>
<keyword evidence="2" id="KW-1185">Reference proteome</keyword>
<dbReference type="EMBL" id="CAKLDM010000001">
    <property type="protein sequence ID" value="CAH0537697.1"/>
    <property type="molecule type" value="Genomic_DNA"/>
</dbReference>
<evidence type="ECO:0000313" key="1">
    <source>
        <dbReference type="EMBL" id="CAH0537697.1"/>
    </source>
</evidence>
<dbReference type="Proteomes" id="UP000838748">
    <property type="component" value="Unassembled WGS sequence"/>
</dbReference>
<gene>
    <name evidence="1" type="ORF">VMF7928_01249</name>
</gene>
<proteinExistence type="predicted"/>
<reference evidence="1" key="1">
    <citation type="submission" date="2021-11" db="EMBL/GenBank/DDBJ databases">
        <authorList>
            <person name="Rodrigo-Torres L."/>
            <person name="Arahal R. D."/>
            <person name="Lucena T."/>
        </authorList>
    </citation>
    <scope>NUCLEOTIDE SEQUENCE</scope>
    <source>
        <strain evidence="1">CECT 7928</strain>
    </source>
</reference>